<dbReference type="Gene3D" id="3.10.520.10">
    <property type="entry name" value="ApbE-like domains"/>
    <property type="match status" value="2"/>
</dbReference>
<dbReference type="AlphaFoldDB" id="A0A1C5KE18"/>
<comment type="cofactor">
    <cofactor evidence="1">
        <name>Mg(2+)</name>
        <dbReference type="ChEBI" id="CHEBI:18420"/>
    </cofactor>
</comment>
<keyword evidence="8" id="KW-0460">Magnesium</keyword>
<comment type="catalytic activity">
    <reaction evidence="10">
        <text>L-threonyl-[protein] + FAD = FMN-L-threonyl-[protein] + AMP + H(+)</text>
        <dbReference type="Rhea" id="RHEA:36847"/>
        <dbReference type="Rhea" id="RHEA-COMP:11060"/>
        <dbReference type="Rhea" id="RHEA-COMP:11061"/>
        <dbReference type="ChEBI" id="CHEBI:15378"/>
        <dbReference type="ChEBI" id="CHEBI:30013"/>
        <dbReference type="ChEBI" id="CHEBI:57692"/>
        <dbReference type="ChEBI" id="CHEBI:74257"/>
        <dbReference type="ChEBI" id="CHEBI:456215"/>
        <dbReference type="EC" id="2.7.1.180"/>
    </reaction>
</comment>
<keyword evidence="4" id="KW-0285">Flavoprotein</keyword>
<gene>
    <name evidence="11" type="ORF">GA0070623_5245</name>
</gene>
<dbReference type="PANTHER" id="PTHR30040:SF2">
    <property type="entry name" value="FAD:PROTEIN FMN TRANSFERASE"/>
    <property type="match status" value="1"/>
</dbReference>
<dbReference type="SUPFAM" id="SSF143631">
    <property type="entry name" value="ApbE-like"/>
    <property type="match status" value="1"/>
</dbReference>
<accession>A0A1C5KE18</accession>
<sequence length="256" mass="27475">MTVPRTRPGLRRVEQVMGTAISLDLADDLPAATLRTLAGDTFRWLREVDARFTTYRDDSEVRRVDRGELPLSGASADLRAVLARCADLWGDTDGYFDVYATGRLDPSGFVKGWSVQVASDRLVAAGAAHHCLNAGGDVRVRGHSSSGRPWRIGVRHPWDAFATCLVLTGTDLAVATSGVYERGHHVLDPRRGEPARGLRSVTVVGSDLGVADAYATAAVAMGVAGVGWLDRLPGHRHAVVTDDGRLLRSTSLPLVD</sequence>
<evidence type="ECO:0000256" key="3">
    <source>
        <dbReference type="ARBA" id="ARBA00016337"/>
    </source>
</evidence>
<dbReference type="PANTHER" id="PTHR30040">
    <property type="entry name" value="THIAMINE BIOSYNTHESIS LIPOPROTEIN APBE"/>
    <property type="match status" value="1"/>
</dbReference>
<keyword evidence="12" id="KW-1185">Reference proteome</keyword>
<dbReference type="Proteomes" id="UP000198226">
    <property type="component" value="Chromosome I"/>
</dbReference>
<reference evidence="12" key="1">
    <citation type="submission" date="2016-06" db="EMBL/GenBank/DDBJ databases">
        <authorList>
            <person name="Varghese N."/>
            <person name="Submissions Spin"/>
        </authorList>
    </citation>
    <scope>NUCLEOTIDE SEQUENCE [LARGE SCALE GENOMIC DNA]</scope>
    <source>
        <strain evidence="12">DSM 44983</strain>
    </source>
</reference>
<keyword evidence="5" id="KW-0808">Transferase</keyword>
<name>A0A1C5KE18_9ACTN</name>
<dbReference type="InterPro" id="IPR024932">
    <property type="entry name" value="ApbE"/>
</dbReference>
<keyword evidence="11" id="KW-0449">Lipoprotein</keyword>
<evidence type="ECO:0000256" key="5">
    <source>
        <dbReference type="ARBA" id="ARBA00022679"/>
    </source>
</evidence>
<protein>
    <recommendedName>
        <fullName evidence="3">FAD:protein FMN transferase</fullName>
        <ecNumber evidence="2">2.7.1.180</ecNumber>
    </recommendedName>
    <alternativeName>
        <fullName evidence="9">Flavin transferase</fullName>
    </alternativeName>
</protein>
<proteinExistence type="predicted"/>
<evidence type="ECO:0000256" key="6">
    <source>
        <dbReference type="ARBA" id="ARBA00022723"/>
    </source>
</evidence>
<keyword evidence="6" id="KW-0479">Metal-binding</keyword>
<evidence type="ECO:0000256" key="2">
    <source>
        <dbReference type="ARBA" id="ARBA00011955"/>
    </source>
</evidence>
<evidence type="ECO:0000256" key="7">
    <source>
        <dbReference type="ARBA" id="ARBA00022827"/>
    </source>
</evidence>
<organism evidence="11 12">
    <name type="scientific">Micromonospora rifamycinica</name>
    <dbReference type="NCBI Taxonomy" id="291594"/>
    <lineage>
        <taxon>Bacteria</taxon>
        <taxon>Bacillati</taxon>
        <taxon>Actinomycetota</taxon>
        <taxon>Actinomycetes</taxon>
        <taxon>Micromonosporales</taxon>
        <taxon>Micromonosporaceae</taxon>
        <taxon>Micromonospora</taxon>
    </lineage>
</organism>
<dbReference type="GO" id="GO:0016740">
    <property type="term" value="F:transferase activity"/>
    <property type="evidence" value="ECO:0007669"/>
    <property type="project" value="UniProtKB-KW"/>
</dbReference>
<evidence type="ECO:0000256" key="1">
    <source>
        <dbReference type="ARBA" id="ARBA00001946"/>
    </source>
</evidence>
<evidence type="ECO:0000256" key="4">
    <source>
        <dbReference type="ARBA" id="ARBA00022630"/>
    </source>
</evidence>
<dbReference type="Pfam" id="PF02424">
    <property type="entry name" value="ApbE"/>
    <property type="match status" value="2"/>
</dbReference>
<evidence type="ECO:0000313" key="11">
    <source>
        <dbReference type="EMBL" id="SCG80877.1"/>
    </source>
</evidence>
<dbReference type="GO" id="GO:0046872">
    <property type="term" value="F:metal ion binding"/>
    <property type="evidence" value="ECO:0007669"/>
    <property type="project" value="UniProtKB-KW"/>
</dbReference>
<dbReference type="EMBL" id="LT607752">
    <property type="protein sequence ID" value="SCG80877.1"/>
    <property type="molecule type" value="Genomic_DNA"/>
</dbReference>
<evidence type="ECO:0000313" key="12">
    <source>
        <dbReference type="Proteomes" id="UP000198226"/>
    </source>
</evidence>
<dbReference type="EC" id="2.7.1.180" evidence="2"/>
<evidence type="ECO:0000256" key="9">
    <source>
        <dbReference type="ARBA" id="ARBA00031306"/>
    </source>
</evidence>
<evidence type="ECO:0000256" key="10">
    <source>
        <dbReference type="ARBA" id="ARBA00048540"/>
    </source>
</evidence>
<dbReference type="InterPro" id="IPR003374">
    <property type="entry name" value="ApbE-like_sf"/>
</dbReference>
<keyword evidence="7" id="KW-0274">FAD</keyword>
<evidence type="ECO:0000256" key="8">
    <source>
        <dbReference type="ARBA" id="ARBA00022842"/>
    </source>
</evidence>